<dbReference type="AlphaFoldDB" id="A0AAE0J7Z7"/>
<protein>
    <recommendedName>
        <fullName evidence="2">Ubiquitin-like domain-containing protein</fullName>
    </recommendedName>
</protein>
<evidence type="ECO:0000259" key="2">
    <source>
        <dbReference type="PROSITE" id="PS50053"/>
    </source>
</evidence>
<proteinExistence type="predicted"/>
<dbReference type="Gene3D" id="3.10.20.90">
    <property type="entry name" value="Phosphatidylinositol 3-kinase Catalytic Subunit, Chain A, domain 1"/>
    <property type="match status" value="1"/>
</dbReference>
<sequence length="231" mass="26186">MIKRREEERRTSRALAAKDTRDPLRDTAKYQTETVGGDPMWPTAEILGRAATGSSDESDDRHSAPERTTQSGTAVVPGISRYEERKDDFVHLVYKNAVYPEDFPAYSIRDGKLLFSDVKERVAMNSEISDRHGRIRLHYKGRRLRDDDKLVEEYGVKHNSKITVTTSEWESESSRHEDVTIRAMKEDEIIGVDGITQEEEEPSSAPTGPKRQLPESAKYSDQFQALGTPDA</sequence>
<dbReference type="Pfam" id="PF00240">
    <property type="entry name" value="ubiquitin"/>
    <property type="match status" value="1"/>
</dbReference>
<evidence type="ECO:0000313" key="3">
    <source>
        <dbReference type="EMBL" id="KAK3338729.1"/>
    </source>
</evidence>
<comment type="caution">
    <text evidence="3">The sequence shown here is derived from an EMBL/GenBank/DDBJ whole genome shotgun (WGS) entry which is preliminary data.</text>
</comment>
<feature type="region of interest" description="Disordered" evidence="1">
    <location>
        <begin position="189"/>
        <end position="231"/>
    </location>
</feature>
<evidence type="ECO:0000256" key="1">
    <source>
        <dbReference type="SAM" id="MobiDB-lite"/>
    </source>
</evidence>
<reference evidence="3" key="1">
    <citation type="journal article" date="2023" name="Mol. Phylogenet. Evol.">
        <title>Genome-scale phylogeny and comparative genomics of the fungal order Sordariales.</title>
        <authorList>
            <person name="Hensen N."/>
            <person name="Bonometti L."/>
            <person name="Westerberg I."/>
            <person name="Brannstrom I.O."/>
            <person name="Guillou S."/>
            <person name="Cros-Aarteil S."/>
            <person name="Calhoun S."/>
            <person name="Haridas S."/>
            <person name="Kuo A."/>
            <person name="Mondo S."/>
            <person name="Pangilinan J."/>
            <person name="Riley R."/>
            <person name="LaButti K."/>
            <person name="Andreopoulos B."/>
            <person name="Lipzen A."/>
            <person name="Chen C."/>
            <person name="Yan M."/>
            <person name="Daum C."/>
            <person name="Ng V."/>
            <person name="Clum A."/>
            <person name="Steindorff A."/>
            <person name="Ohm R.A."/>
            <person name="Martin F."/>
            <person name="Silar P."/>
            <person name="Natvig D.O."/>
            <person name="Lalanne C."/>
            <person name="Gautier V."/>
            <person name="Ament-Velasquez S.L."/>
            <person name="Kruys A."/>
            <person name="Hutchinson M.I."/>
            <person name="Powell A.J."/>
            <person name="Barry K."/>
            <person name="Miller A.N."/>
            <person name="Grigoriev I.V."/>
            <person name="Debuchy R."/>
            <person name="Gladieux P."/>
            <person name="Hiltunen Thoren M."/>
            <person name="Johannesson H."/>
        </authorList>
    </citation>
    <scope>NUCLEOTIDE SEQUENCE</scope>
    <source>
        <strain evidence="3">CBS 560.94</strain>
    </source>
</reference>
<dbReference type="InterPro" id="IPR029071">
    <property type="entry name" value="Ubiquitin-like_domsf"/>
</dbReference>
<feature type="region of interest" description="Disordered" evidence="1">
    <location>
        <begin position="1"/>
        <end position="73"/>
    </location>
</feature>
<dbReference type="Proteomes" id="UP001278500">
    <property type="component" value="Unassembled WGS sequence"/>
</dbReference>
<dbReference type="InterPro" id="IPR000626">
    <property type="entry name" value="Ubiquitin-like_dom"/>
</dbReference>
<keyword evidence="4" id="KW-1185">Reference proteome</keyword>
<dbReference type="EMBL" id="JAUEPP010000007">
    <property type="protein sequence ID" value="KAK3338729.1"/>
    <property type="molecule type" value="Genomic_DNA"/>
</dbReference>
<name>A0AAE0J7Z7_9PEZI</name>
<feature type="compositionally biased region" description="Basic and acidic residues" evidence="1">
    <location>
        <begin position="1"/>
        <end position="28"/>
    </location>
</feature>
<feature type="domain" description="Ubiquitin-like" evidence="2">
    <location>
        <begin position="116"/>
        <end position="164"/>
    </location>
</feature>
<evidence type="ECO:0000313" key="4">
    <source>
        <dbReference type="Proteomes" id="UP001278500"/>
    </source>
</evidence>
<dbReference type="CDD" id="cd17039">
    <property type="entry name" value="Ubl_ubiquitin_like"/>
    <property type="match status" value="1"/>
</dbReference>
<dbReference type="SUPFAM" id="SSF54236">
    <property type="entry name" value="Ubiquitin-like"/>
    <property type="match status" value="1"/>
</dbReference>
<gene>
    <name evidence="3" type="ORF">B0H65DRAFT_281625</name>
</gene>
<dbReference type="RefSeq" id="XP_062678089.1">
    <property type="nucleotide sequence ID" value="XM_062822886.1"/>
</dbReference>
<organism evidence="3 4">
    <name type="scientific">Neurospora tetraspora</name>
    <dbReference type="NCBI Taxonomy" id="94610"/>
    <lineage>
        <taxon>Eukaryota</taxon>
        <taxon>Fungi</taxon>
        <taxon>Dikarya</taxon>
        <taxon>Ascomycota</taxon>
        <taxon>Pezizomycotina</taxon>
        <taxon>Sordariomycetes</taxon>
        <taxon>Sordariomycetidae</taxon>
        <taxon>Sordariales</taxon>
        <taxon>Sordariaceae</taxon>
        <taxon>Neurospora</taxon>
    </lineage>
</organism>
<reference evidence="3" key="2">
    <citation type="submission" date="2023-06" db="EMBL/GenBank/DDBJ databases">
        <authorList>
            <consortium name="Lawrence Berkeley National Laboratory"/>
            <person name="Haridas S."/>
            <person name="Hensen N."/>
            <person name="Bonometti L."/>
            <person name="Westerberg I."/>
            <person name="Brannstrom I.O."/>
            <person name="Guillou S."/>
            <person name="Cros-Aarteil S."/>
            <person name="Calhoun S."/>
            <person name="Kuo A."/>
            <person name="Mondo S."/>
            <person name="Pangilinan J."/>
            <person name="Riley R."/>
            <person name="Labutti K."/>
            <person name="Andreopoulos B."/>
            <person name="Lipzen A."/>
            <person name="Chen C."/>
            <person name="Yanf M."/>
            <person name="Daum C."/>
            <person name="Ng V."/>
            <person name="Clum A."/>
            <person name="Steindorff A."/>
            <person name="Ohm R."/>
            <person name="Martin F."/>
            <person name="Silar P."/>
            <person name="Natvig D."/>
            <person name="Lalanne C."/>
            <person name="Gautier V."/>
            <person name="Ament-Velasquez S.L."/>
            <person name="Kruys A."/>
            <person name="Hutchinson M.I."/>
            <person name="Powell A.J."/>
            <person name="Barry K."/>
            <person name="Miller A.N."/>
            <person name="Grigoriev I.V."/>
            <person name="Debuchy R."/>
            <person name="Gladieux P."/>
            <person name="Thoren M.H."/>
            <person name="Johannesson H."/>
        </authorList>
    </citation>
    <scope>NUCLEOTIDE SEQUENCE</scope>
    <source>
        <strain evidence="3">CBS 560.94</strain>
    </source>
</reference>
<dbReference type="GeneID" id="87860040"/>
<accession>A0AAE0J7Z7</accession>
<dbReference type="PROSITE" id="PS50053">
    <property type="entry name" value="UBIQUITIN_2"/>
    <property type="match status" value="1"/>
</dbReference>